<dbReference type="Pfam" id="PF01593">
    <property type="entry name" value="Amino_oxidase"/>
    <property type="match status" value="1"/>
</dbReference>
<dbReference type="PANTHER" id="PTHR43734:SF4">
    <property type="entry name" value="AMINE OXIDASE DOMAIN-CONTAINING PROTEIN"/>
    <property type="match status" value="1"/>
</dbReference>
<dbReference type="PANTHER" id="PTHR43734">
    <property type="entry name" value="PHYTOENE DESATURASE"/>
    <property type="match status" value="1"/>
</dbReference>
<sequence length="499" mass="56212">TLEGQAAQVDVIIIGGGPTGLGAAYRVIFEIHRNLCYVVQQPCCCYNNIQLFAICKKLHLFIFGYKTLSSHYEYFDKMIDAFYCPDNGRVMETRKRNNFVYIRGKLVKYPVQSNLGGLPVSEKQACVMDLVKAKLEAKEADKDKKHANLDEFLVSEWGETLCNLFFRPYIFKSWAYPTGKLRSDWVQIKIPPADLSEDLKRVMNDEQEDPGWGTEAETMYPSKGGLVGVWRSISKSLPKSNVRFKNEISELDIEEKKIVTKGGLEIKYKQLISTMPLTSLLELSGRSDLAENMVSSSLFVVCLGVRGATNHTDVSGCIYYPESDTIFHRACVFSNYDPDSLPPPDTKLHTIRLAKSASNEENTEEKAGPYWSLMLEVSGGPLKTIQEATVVDDVIRDACSVGLLRDDDEIVSIHLTEMTHGYPLPTIGGYERVDEALRWLKAKDIWSRGRFGAFKYEAGDLDHCLIQGVEAVDNMLKGIPERCIREPMEANRAIKHHLP</sequence>
<reference evidence="4" key="3">
    <citation type="submission" date="2025-09" db="UniProtKB">
        <authorList>
            <consortium name="Ensembl"/>
        </authorList>
    </citation>
    <scope>IDENTIFICATION</scope>
</reference>
<dbReference type="GO" id="GO:0016491">
    <property type="term" value="F:oxidoreductase activity"/>
    <property type="evidence" value="ECO:0000318"/>
    <property type="project" value="GO_Central"/>
</dbReference>
<dbReference type="InParanoid" id="F7ALR4"/>
<keyword evidence="2" id="KW-0274">FAD</keyword>
<dbReference type="Gene3D" id="3.50.50.60">
    <property type="entry name" value="FAD/NAD(P)-binding domain"/>
    <property type="match status" value="1"/>
</dbReference>
<reference evidence="4" key="2">
    <citation type="submission" date="2025-08" db="UniProtKB">
        <authorList>
            <consortium name="Ensembl"/>
        </authorList>
    </citation>
    <scope>IDENTIFICATION</scope>
</reference>
<organism evidence="4 5">
    <name type="scientific">Ciona intestinalis</name>
    <name type="common">Transparent sea squirt</name>
    <name type="synonym">Ascidia intestinalis</name>
    <dbReference type="NCBI Taxonomy" id="7719"/>
    <lineage>
        <taxon>Eukaryota</taxon>
        <taxon>Metazoa</taxon>
        <taxon>Chordata</taxon>
        <taxon>Tunicata</taxon>
        <taxon>Ascidiacea</taxon>
        <taxon>Phlebobranchia</taxon>
        <taxon>Cionidae</taxon>
        <taxon>Ciona</taxon>
    </lineage>
</organism>
<dbReference type="SUPFAM" id="SSF51971">
    <property type="entry name" value="Nucleotide-binding domain"/>
    <property type="match status" value="1"/>
</dbReference>
<dbReference type="AlphaFoldDB" id="F7ALR4"/>
<evidence type="ECO:0000313" key="5">
    <source>
        <dbReference type="Proteomes" id="UP000008144"/>
    </source>
</evidence>
<protein>
    <recommendedName>
        <fullName evidence="3">Amine oxidase domain-containing protein</fullName>
    </recommendedName>
</protein>
<name>F7ALR4_CIOIN</name>
<evidence type="ECO:0000313" key="4">
    <source>
        <dbReference type="Ensembl" id="ENSCINP00000010992.3"/>
    </source>
</evidence>
<evidence type="ECO:0000259" key="3">
    <source>
        <dbReference type="Pfam" id="PF01593"/>
    </source>
</evidence>
<dbReference type="InterPro" id="IPR036188">
    <property type="entry name" value="FAD/NAD-bd_sf"/>
</dbReference>
<reference evidence="5" key="1">
    <citation type="journal article" date="2002" name="Science">
        <title>The draft genome of Ciona intestinalis: insights into chordate and vertebrate origins.</title>
        <authorList>
            <person name="Dehal P."/>
            <person name="Satou Y."/>
            <person name="Campbell R.K."/>
            <person name="Chapman J."/>
            <person name="Degnan B."/>
            <person name="De Tomaso A."/>
            <person name="Davidson B."/>
            <person name="Di Gregorio A."/>
            <person name="Gelpke M."/>
            <person name="Goodstein D.M."/>
            <person name="Harafuji N."/>
            <person name="Hastings K.E."/>
            <person name="Ho I."/>
            <person name="Hotta K."/>
            <person name="Huang W."/>
            <person name="Kawashima T."/>
            <person name="Lemaire P."/>
            <person name="Martinez D."/>
            <person name="Meinertzhagen I.A."/>
            <person name="Necula S."/>
            <person name="Nonaka M."/>
            <person name="Putnam N."/>
            <person name="Rash S."/>
            <person name="Saiga H."/>
            <person name="Satake M."/>
            <person name="Terry A."/>
            <person name="Yamada L."/>
            <person name="Wang H.G."/>
            <person name="Awazu S."/>
            <person name="Azumi K."/>
            <person name="Boore J."/>
            <person name="Branno M."/>
            <person name="Chin-Bow S."/>
            <person name="DeSantis R."/>
            <person name="Doyle S."/>
            <person name="Francino P."/>
            <person name="Keys D.N."/>
            <person name="Haga S."/>
            <person name="Hayashi H."/>
            <person name="Hino K."/>
            <person name="Imai K.S."/>
            <person name="Inaba K."/>
            <person name="Kano S."/>
            <person name="Kobayashi K."/>
            <person name="Kobayashi M."/>
            <person name="Lee B.I."/>
            <person name="Makabe K.W."/>
            <person name="Manohar C."/>
            <person name="Matassi G."/>
            <person name="Medina M."/>
            <person name="Mochizuki Y."/>
            <person name="Mount S."/>
            <person name="Morishita T."/>
            <person name="Miura S."/>
            <person name="Nakayama A."/>
            <person name="Nishizaka S."/>
            <person name="Nomoto H."/>
            <person name="Ohta F."/>
            <person name="Oishi K."/>
            <person name="Rigoutsos I."/>
            <person name="Sano M."/>
            <person name="Sasaki A."/>
            <person name="Sasakura Y."/>
            <person name="Shoguchi E."/>
            <person name="Shin-i T."/>
            <person name="Spagnuolo A."/>
            <person name="Stainier D."/>
            <person name="Suzuki M.M."/>
            <person name="Tassy O."/>
            <person name="Takatori N."/>
            <person name="Tokuoka M."/>
            <person name="Yagi K."/>
            <person name="Yoshizaki F."/>
            <person name="Wada S."/>
            <person name="Zhang C."/>
            <person name="Hyatt P.D."/>
            <person name="Larimer F."/>
            <person name="Detter C."/>
            <person name="Doggett N."/>
            <person name="Glavina T."/>
            <person name="Hawkins T."/>
            <person name="Richardson P."/>
            <person name="Lucas S."/>
            <person name="Kohara Y."/>
            <person name="Levine M."/>
            <person name="Satoh N."/>
            <person name="Rokhsar D.S."/>
        </authorList>
    </citation>
    <scope>NUCLEOTIDE SEQUENCE [LARGE SCALE GENOMIC DNA]</scope>
</reference>
<dbReference type="Ensembl" id="ENSCINT00000010992.3">
    <property type="protein sequence ID" value="ENSCINP00000010992.3"/>
    <property type="gene ID" value="ENSCING00000005349.3"/>
</dbReference>
<dbReference type="OMA" id="DGPSWMI"/>
<dbReference type="GeneTree" id="ENSGT00390000017089"/>
<evidence type="ECO:0000256" key="1">
    <source>
        <dbReference type="ARBA" id="ARBA00022630"/>
    </source>
</evidence>
<dbReference type="GO" id="GO:0070592">
    <property type="term" value="P:cell wall polysaccharide biosynthetic process"/>
    <property type="evidence" value="ECO:0000318"/>
    <property type="project" value="GO_Central"/>
</dbReference>
<dbReference type="STRING" id="7719.ENSCINP00000010992"/>
<feature type="domain" description="Amine oxidase" evidence="3">
    <location>
        <begin position="84"/>
        <end position="341"/>
    </location>
</feature>
<accession>F7ALR4</accession>
<proteinExistence type="predicted"/>
<evidence type="ECO:0000256" key="2">
    <source>
        <dbReference type="ARBA" id="ARBA00022827"/>
    </source>
</evidence>
<dbReference type="InterPro" id="IPR002937">
    <property type="entry name" value="Amino_oxidase"/>
</dbReference>
<keyword evidence="1" id="KW-0285">Flavoprotein</keyword>
<keyword evidence="5" id="KW-1185">Reference proteome</keyword>
<dbReference type="Proteomes" id="UP000008144">
    <property type="component" value="Unassembled WGS sequence"/>
</dbReference>